<feature type="region of interest" description="Disordered" evidence="1">
    <location>
        <begin position="155"/>
        <end position="264"/>
    </location>
</feature>
<feature type="compositionally biased region" description="Low complexity" evidence="1">
    <location>
        <begin position="299"/>
        <end position="328"/>
    </location>
</feature>
<dbReference type="RefSeq" id="WP_087432021.1">
    <property type="nucleotide sequence ID" value="NZ_JAMDLV010000091.1"/>
</dbReference>
<dbReference type="Proteomes" id="UP001207626">
    <property type="component" value="Unassembled WGS sequence"/>
</dbReference>
<sequence>MDAQVSTAIHRELRSMNGRLGDLKPIITILKDAMRDQTEQLKRQAKLASSLLASSMSRQAGSASLASANSSNITQASFKVVFGQSSGTKDKDKPAKWNDPFMKSAPVTLTQDMNDMFKPFKEFADNVKWVKDKFKGDKGGCKCCCCAGTTGSGGKGGMFDSGKDDRGKRSGKGSGKKGASAAQEGSDQKKTPRRTDTYRRRGWRGRNKSPSSVKPVAEAATGTGTGAMGAPAPNASAGEMGKAAHAEGSPVGKTRTQTHGKAKRLPRLSKGKLGRGIGLGMLAGGLSLLGGSADRQSGEPEAAGAGAPSAAGDPLAGAASGTAMGTAAAGSDAPAPVAVLADAAATAQTTMDMAHTAQSVRTAMNPVPNPVQQAAASAQATAKTTATVQKAASAAKKTSWFGKLIKGAKVVSKATKILRFNPAGFLGGLALDAGLWAAEKFLLPKDEQEEEASEQAPSTNRIIPKMEPPTAALRAQSAQSGAPLSSVSAPAPVSPRPYSDMTGTGNGITTAPPLNIPGPLPGGGGSMDVNANSNVVMNLNVNGYIDMRMIEEIKRIARDQFDASFRSFERSISSKMPQPQTTKEGAMSY</sequence>
<protein>
    <submittedName>
        <fullName evidence="2">Uncharacterized protein</fullName>
    </submittedName>
</protein>
<feature type="compositionally biased region" description="Basic and acidic residues" evidence="1">
    <location>
        <begin position="186"/>
        <end position="199"/>
    </location>
</feature>
<evidence type="ECO:0000313" key="3">
    <source>
        <dbReference type="Proteomes" id="UP001207626"/>
    </source>
</evidence>
<gene>
    <name evidence="2" type="ORF">M5X09_19820</name>
</gene>
<keyword evidence="3" id="KW-1185">Reference proteome</keyword>
<proteinExistence type="predicted"/>
<evidence type="ECO:0000256" key="1">
    <source>
        <dbReference type="SAM" id="MobiDB-lite"/>
    </source>
</evidence>
<organism evidence="2 3">
    <name type="scientific">Paenibacillus apiarius</name>
    <dbReference type="NCBI Taxonomy" id="46240"/>
    <lineage>
        <taxon>Bacteria</taxon>
        <taxon>Bacillati</taxon>
        <taxon>Bacillota</taxon>
        <taxon>Bacilli</taxon>
        <taxon>Bacillales</taxon>
        <taxon>Paenibacillaceae</taxon>
        <taxon>Paenibacillus</taxon>
    </lineage>
</organism>
<evidence type="ECO:0000313" key="2">
    <source>
        <dbReference type="EMBL" id="MCY9521886.1"/>
    </source>
</evidence>
<reference evidence="2 3" key="1">
    <citation type="submission" date="2022-05" db="EMBL/GenBank/DDBJ databases">
        <title>Genome Sequencing of Bee-Associated Microbes.</title>
        <authorList>
            <person name="Dunlap C."/>
        </authorList>
    </citation>
    <scope>NUCLEOTIDE SEQUENCE [LARGE SCALE GENOMIC DNA]</scope>
    <source>
        <strain evidence="2 3">NRRL NRS-1438</strain>
    </source>
</reference>
<feature type="compositionally biased region" description="Low complexity" evidence="1">
    <location>
        <begin position="215"/>
        <end position="235"/>
    </location>
</feature>
<accession>A0ABT4DX01</accession>
<feature type="compositionally biased region" description="Low complexity" evidence="1">
    <location>
        <begin position="480"/>
        <end position="491"/>
    </location>
</feature>
<feature type="region of interest" description="Disordered" evidence="1">
    <location>
        <begin position="291"/>
        <end position="328"/>
    </location>
</feature>
<feature type="region of interest" description="Disordered" evidence="1">
    <location>
        <begin position="471"/>
        <end position="522"/>
    </location>
</feature>
<dbReference type="EMBL" id="JAMDLW010000028">
    <property type="protein sequence ID" value="MCY9521886.1"/>
    <property type="molecule type" value="Genomic_DNA"/>
</dbReference>
<name>A0ABT4DX01_9BACL</name>
<comment type="caution">
    <text evidence="2">The sequence shown here is derived from an EMBL/GenBank/DDBJ whole genome shotgun (WGS) entry which is preliminary data.</text>
</comment>